<dbReference type="InterPro" id="IPR016689">
    <property type="entry name" value="ESCRT-2_cplx_Snf8"/>
</dbReference>
<feature type="coiled-coil region" evidence="4">
    <location>
        <begin position="24"/>
        <end position="51"/>
    </location>
</feature>
<dbReference type="Proteomes" id="UP000678499">
    <property type="component" value="Unassembled WGS sequence"/>
</dbReference>
<evidence type="ECO:0000313" key="6">
    <source>
        <dbReference type="Proteomes" id="UP000678499"/>
    </source>
</evidence>
<dbReference type="AlphaFoldDB" id="A0A7R9BIW2"/>
<dbReference type="Pfam" id="PF04157">
    <property type="entry name" value="EAP30"/>
    <property type="match status" value="1"/>
</dbReference>
<gene>
    <name evidence="5" type="ORF">NMOB1V02_LOCUS2433</name>
</gene>
<accession>A0A7R9BIW2</accession>
<keyword evidence="3" id="KW-0653">Protein transport</keyword>
<keyword evidence="4" id="KW-0175">Coiled coil</keyword>
<dbReference type="PIRSF" id="PIRSF017215">
    <property type="entry name" value="ESCRT2_Vps22"/>
    <property type="match status" value="1"/>
</dbReference>
<dbReference type="SUPFAM" id="SSF46785">
    <property type="entry name" value="Winged helix' DNA-binding domain"/>
    <property type="match status" value="2"/>
</dbReference>
<keyword evidence="3" id="KW-0813">Transport</keyword>
<comment type="similarity">
    <text evidence="1 3">Belongs to the SNF8 family.</text>
</comment>
<dbReference type="OrthoDB" id="283883at2759"/>
<dbReference type="Gene3D" id="6.10.140.180">
    <property type="match status" value="1"/>
</dbReference>
<dbReference type="InterPro" id="IPR040608">
    <property type="entry name" value="Snf8/Vps36"/>
</dbReference>
<dbReference type="FunFam" id="1.10.10.10:FF:000085">
    <property type="entry name" value="Vacuolar-sorting protein SNF8"/>
    <property type="match status" value="1"/>
</dbReference>
<dbReference type="GO" id="GO:0043328">
    <property type="term" value="P:protein transport to vacuole involved in ubiquitin-dependent protein catabolic process via the multivesicular body sorting pathway"/>
    <property type="evidence" value="ECO:0007669"/>
    <property type="project" value="TreeGrafter"/>
</dbReference>
<evidence type="ECO:0000256" key="1">
    <source>
        <dbReference type="ARBA" id="ARBA00009834"/>
    </source>
</evidence>
<dbReference type="PANTHER" id="PTHR12806">
    <property type="entry name" value="EAP30 SUBUNIT OF ELL COMPLEX"/>
    <property type="match status" value="1"/>
</dbReference>
<proteinExistence type="inferred from homology"/>
<dbReference type="InterPro" id="IPR036390">
    <property type="entry name" value="WH_DNA-bd_sf"/>
</dbReference>
<reference evidence="5" key="1">
    <citation type="submission" date="2020-11" db="EMBL/GenBank/DDBJ databases">
        <authorList>
            <person name="Tran Van P."/>
        </authorList>
    </citation>
    <scope>NUCLEOTIDE SEQUENCE</scope>
</reference>
<organism evidence="5">
    <name type="scientific">Notodromas monacha</name>
    <dbReference type="NCBI Taxonomy" id="399045"/>
    <lineage>
        <taxon>Eukaryota</taxon>
        <taxon>Metazoa</taxon>
        <taxon>Ecdysozoa</taxon>
        <taxon>Arthropoda</taxon>
        <taxon>Crustacea</taxon>
        <taxon>Oligostraca</taxon>
        <taxon>Ostracoda</taxon>
        <taxon>Podocopa</taxon>
        <taxon>Podocopida</taxon>
        <taxon>Cypridocopina</taxon>
        <taxon>Cypridoidea</taxon>
        <taxon>Cyprididae</taxon>
        <taxon>Notodromas</taxon>
    </lineage>
</organism>
<sequence length="252" mass="28763">MKKSGIGAIKGRQAAQERFRDKQTVLQESELAQLNRNLDSFREKLEKFAADHRNEIRKDPVFRQQFQNMCADIGVDPLASSKGFWAEKLGVGEFYYELSVQIVEVCMALAYRTGGLMPLEDLRTRVIKSRGGREAQNITSDDLLRAIAKLKVLGNGFTVIPSGKSFLIQSVPRELTLDHTQVLQLAEKVDQNGRIFFSDVRSNLNWSLERVEKAFDDLLREGLVWIDRQELSESAKVSYWVIGLFRMNETCD</sequence>
<protein>
    <recommendedName>
        <fullName evidence="2 3">Vacuolar-sorting protein SNF8</fullName>
    </recommendedName>
</protein>
<evidence type="ECO:0000256" key="2">
    <source>
        <dbReference type="ARBA" id="ARBA00017052"/>
    </source>
</evidence>
<dbReference type="EMBL" id="CAJPEX010000273">
    <property type="protein sequence ID" value="CAG0914757.1"/>
    <property type="molecule type" value="Genomic_DNA"/>
</dbReference>
<comment type="subunit">
    <text evidence="3">Component of the endosomal sorting complex required for transport II (ESCRT-II).</text>
</comment>
<evidence type="ECO:0000256" key="4">
    <source>
        <dbReference type="SAM" id="Coils"/>
    </source>
</evidence>
<dbReference type="EMBL" id="OA882310">
    <property type="protein sequence ID" value="CAD7274605.1"/>
    <property type="molecule type" value="Genomic_DNA"/>
</dbReference>
<name>A0A7R9BIW2_9CRUS</name>
<dbReference type="InterPro" id="IPR036388">
    <property type="entry name" value="WH-like_DNA-bd_sf"/>
</dbReference>
<evidence type="ECO:0000256" key="3">
    <source>
        <dbReference type="PIRNR" id="PIRNR017215"/>
    </source>
</evidence>
<dbReference type="Gene3D" id="1.10.10.10">
    <property type="entry name" value="Winged helix-like DNA-binding domain superfamily/Winged helix DNA-binding domain"/>
    <property type="match status" value="2"/>
</dbReference>
<dbReference type="PANTHER" id="PTHR12806:SF0">
    <property type="entry name" value="VACUOLAR-SORTING PROTEIN SNF8"/>
    <property type="match status" value="1"/>
</dbReference>
<dbReference type="GO" id="GO:0000814">
    <property type="term" value="C:ESCRT II complex"/>
    <property type="evidence" value="ECO:0007669"/>
    <property type="project" value="UniProtKB-UniRule"/>
</dbReference>
<comment type="function">
    <text evidence="3">Component of the endosomal sorting complex required for transport II (ESCRT-II), which is required for multivesicular body (MVB) formation and sorting of endosomal cargo proteins into MVBs.</text>
</comment>
<keyword evidence="6" id="KW-1185">Reference proteome</keyword>
<evidence type="ECO:0000313" key="5">
    <source>
        <dbReference type="EMBL" id="CAD7274605.1"/>
    </source>
</evidence>